<keyword evidence="3" id="KW-0540">Nuclease</keyword>
<dbReference type="InterPro" id="IPR013022">
    <property type="entry name" value="Xyl_isomerase-like_TIM-brl"/>
</dbReference>
<proteinExistence type="inferred from homology"/>
<name>A0ABY4EPP0_9BACI</name>
<accession>A0ABY4EPP0</accession>
<evidence type="ECO:0000256" key="1">
    <source>
        <dbReference type="ARBA" id="ARBA00001947"/>
    </source>
</evidence>
<feature type="domain" description="Xylose isomerase-like TIM barrel" evidence="9">
    <location>
        <begin position="22"/>
        <end position="267"/>
    </location>
</feature>
<keyword evidence="7" id="KW-0862">Zinc</keyword>
<dbReference type="EC" id="3.1.21.2" evidence="10"/>
<dbReference type="EMBL" id="CP095073">
    <property type="protein sequence ID" value="UOQ46420.1"/>
    <property type="molecule type" value="Genomic_DNA"/>
</dbReference>
<dbReference type="PROSITE" id="PS51432">
    <property type="entry name" value="AP_NUCLEASE_F2_4"/>
    <property type="match status" value="1"/>
</dbReference>
<dbReference type="GO" id="GO:0008833">
    <property type="term" value="F:deoxyribonuclease IV (phage-T4-induced) activity"/>
    <property type="evidence" value="ECO:0007669"/>
    <property type="project" value="UniProtKB-EC"/>
</dbReference>
<dbReference type="SMART" id="SM00518">
    <property type="entry name" value="AP2Ec"/>
    <property type="match status" value="1"/>
</dbReference>
<evidence type="ECO:0000256" key="5">
    <source>
        <dbReference type="ARBA" id="ARBA00022763"/>
    </source>
</evidence>
<keyword evidence="4" id="KW-0479">Metal-binding</keyword>
<evidence type="ECO:0000256" key="6">
    <source>
        <dbReference type="ARBA" id="ARBA00022801"/>
    </source>
</evidence>
<organism evidence="10 11">
    <name type="scientific">Halobacillus salinarum</name>
    <dbReference type="NCBI Taxonomy" id="2932257"/>
    <lineage>
        <taxon>Bacteria</taxon>
        <taxon>Bacillati</taxon>
        <taxon>Bacillota</taxon>
        <taxon>Bacilli</taxon>
        <taxon>Bacillales</taxon>
        <taxon>Bacillaceae</taxon>
        <taxon>Halobacillus</taxon>
    </lineage>
</organism>
<sequence length="278" mass="31032">MKFGSHVSIRNGYLSAAKHAFSMNASAFQYFPKNPRSLSAKNFNKEDAALCSEYCKVHSMTSVSHSPYPTSLTPQDSFKRNQVVKSLLNDLEISEACGSLGTVVHFGKLLDVHEPLASYQLMIDVLDEVLNEWTGSAKILLENMAGKPGSIGTTLEELTQVRNLCGDSEKIGFCLDTCHAFASGLWNGGNWQELEKKGRELGFWDNLGVIHLNNSNYDTGSGKDRHANIFGQGYIREEQFSQFMRADILKKVPFILETPKDVVSHEEEILALYKKWGD</sequence>
<dbReference type="Gene3D" id="3.20.20.150">
    <property type="entry name" value="Divalent-metal-dependent TIM barrel enzymes"/>
    <property type="match status" value="1"/>
</dbReference>
<dbReference type="Proteomes" id="UP000831787">
    <property type="component" value="Chromosome"/>
</dbReference>
<dbReference type="NCBIfam" id="TIGR00587">
    <property type="entry name" value="nfo"/>
    <property type="match status" value="1"/>
</dbReference>
<comment type="similarity">
    <text evidence="2">Belongs to the AP endonuclease 2 family.</text>
</comment>
<dbReference type="InterPro" id="IPR018246">
    <property type="entry name" value="AP_endonuc_F2_Zn_BS"/>
</dbReference>
<dbReference type="PROSITE" id="PS00730">
    <property type="entry name" value="AP_NUCLEASE_F2_2"/>
    <property type="match status" value="1"/>
</dbReference>
<dbReference type="CDD" id="cd00019">
    <property type="entry name" value="AP2Ec"/>
    <property type="match status" value="1"/>
</dbReference>
<evidence type="ECO:0000313" key="10">
    <source>
        <dbReference type="EMBL" id="UOQ46420.1"/>
    </source>
</evidence>
<evidence type="ECO:0000256" key="4">
    <source>
        <dbReference type="ARBA" id="ARBA00022723"/>
    </source>
</evidence>
<keyword evidence="11" id="KW-1185">Reference proteome</keyword>
<evidence type="ECO:0000256" key="2">
    <source>
        <dbReference type="ARBA" id="ARBA00005340"/>
    </source>
</evidence>
<keyword evidence="5" id="KW-0227">DNA damage</keyword>
<evidence type="ECO:0000256" key="3">
    <source>
        <dbReference type="ARBA" id="ARBA00022722"/>
    </source>
</evidence>
<evidence type="ECO:0000313" key="11">
    <source>
        <dbReference type="Proteomes" id="UP000831787"/>
    </source>
</evidence>
<protein>
    <submittedName>
        <fullName evidence="10">Deoxyribonuclease IV</fullName>
        <ecNumber evidence="10">3.1.21.2</ecNumber>
    </submittedName>
</protein>
<keyword evidence="6 10" id="KW-0378">Hydrolase</keyword>
<evidence type="ECO:0000256" key="8">
    <source>
        <dbReference type="ARBA" id="ARBA00023204"/>
    </source>
</evidence>
<dbReference type="SUPFAM" id="SSF51658">
    <property type="entry name" value="Xylose isomerase-like"/>
    <property type="match status" value="1"/>
</dbReference>
<evidence type="ECO:0000259" key="9">
    <source>
        <dbReference type="Pfam" id="PF01261"/>
    </source>
</evidence>
<gene>
    <name evidence="10" type="ORF">MUN89_08630</name>
</gene>
<evidence type="ECO:0000256" key="7">
    <source>
        <dbReference type="ARBA" id="ARBA00022833"/>
    </source>
</evidence>
<dbReference type="PANTHER" id="PTHR21445">
    <property type="entry name" value="ENDONUCLEASE IV ENDODEOXYRIBONUCLEASE IV"/>
    <property type="match status" value="1"/>
</dbReference>
<dbReference type="InterPro" id="IPR036237">
    <property type="entry name" value="Xyl_isomerase-like_sf"/>
</dbReference>
<dbReference type="Pfam" id="PF01261">
    <property type="entry name" value="AP_endonuc_2"/>
    <property type="match status" value="1"/>
</dbReference>
<keyword evidence="8" id="KW-0234">DNA repair</keyword>
<reference evidence="10 11" key="1">
    <citation type="submission" date="2022-04" db="EMBL/GenBank/DDBJ databases">
        <title>Halobacillus sp. isolated from saltern.</title>
        <authorList>
            <person name="Won M."/>
            <person name="Lee C.-M."/>
            <person name="Woen H.-Y."/>
            <person name="Kwon S.-W."/>
        </authorList>
    </citation>
    <scope>NUCLEOTIDE SEQUENCE [LARGE SCALE GENOMIC DNA]</scope>
    <source>
        <strain evidence="10 11">SSBR10-3</strain>
    </source>
</reference>
<dbReference type="InterPro" id="IPR001719">
    <property type="entry name" value="AP_endonuc_2"/>
</dbReference>
<dbReference type="PANTHER" id="PTHR21445:SF0">
    <property type="entry name" value="APURINIC-APYRIMIDINIC ENDONUCLEASE"/>
    <property type="match status" value="1"/>
</dbReference>
<comment type="cofactor">
    <cofactor evidence="1">
        <name>Zn(2+)</name>
        <dbReference type="ChEBI" id="CHEBI:29105"/>
    </cofactor>
</comment>